<feature type="domain" description="FecR protein" evidence="1">
    <location>
        <begin position="137"/>
        <end position="224"/>
    </location>
</feature>
<dbReference type="InterPro" id="IPR032508">
    <property type="entry name" value="FecR_C"/>
</dbReference>
<dbReference type="PANTHER" id="PTHR30273">
    <property type="entry name" value="PERIPLASMIC SIGNAL SENSOR AND SIGMA FACTOR ACTIVATOR FECR-RELATED"/>
    <property type="match status" value="1"/>
</dbReference>
<evidence type="ECO:0000259" key="2">
    <source>
        <dbReference type="Pfam" id="PF16344"/>
    </source>
</evidence>
<keyword evidence="4" id="KW-1185">Reference proteome</keyword>
<dbReference type="Proteomes" id="UP000184532">
    <property type="component" value="Unassembled WGS sequence"/>
</dbReference>
<name>A0A1M5HYE5_9FLAO</name>
<organism evidence="3 4">
    <name type="scientific">Flagellimonas flava</name>
    <dbReference type="NCBI Taxonomy" id="570519"/>
    <lineage>
        <taxon>Bacteria</taxon>
        <taxon>Pseudomonadati</taxon>
        <taxon>Bacteroidota</taxon>
        <taxon>Flavobacteriia</taxon>
        <taxon>Flavobacteriales</taxon>
        <taxon>Flavobacteriaceae</taxon>
        <taxon>Flagellimonas</taxon>
    </lineage>
</organism>
<reference evidence="4" key="1">
    <citation type="submission" date="2016-11" db="EMBL/GenBank/DDBJ databases">
        <authorList>
            <person name="Varghese N."/>
            <person name="Submissions S."/>
        </authorList>
    </citation>
    <scope>NUCLEOTIDE SEQUENCE [LARGE SCALE GENOMIC DNA]</scope>
    <source>
        <strain evidence="4">DSM 22638</strain>
    </source>
</reference>
<gene>
    <name evidence="3" type="ORF">SAMN04488116_0300</name>
</gene>
<dbReference type="PIRSF" id="PIRSF018266">
    <property type="entry name" value="FecR"/>
    <property type="match status" value="1"/>
</dbReference>
<dbReference type="Pfam" id="PF16344">
    <property type="entry name" value="FecR_C"/>
    <property type="match status" value="1"/>
</dbReference>
<evidence type="ECO:0000313" key="4">
    <source>
        <dbReference type="Proteomes" id="UP000184532"/>
    </source>
</evidence>
<dbReference type="OrthoDB" id="645173at2"/>
<dbReference type="InterPro" id="IPR006860">
    <property type="entry name" value="FecR"/>
</dbReference>
<feature type="domain" description="Protein FecR C-terminal" evidence="2">
    <location>
        <begin position="272"/>
        <end position="332"/>
    </location>
</feature>
<evidence type="ECO:0000313" key="3">
    <source>
        <dbReference type="EMBL" id="SHG21041.1"/>
    </source>
</evidence>
<dbReference type="PANTHER" id="PTHR30273:SF2">
    <property type="entry name" value="PROTEIN FECR"/>
    <property type="match status" value="1"/>
</dbReference>
<evidence type="ECO:0000259" key="1">
    <source>
        <dbReference type="Pfam" id="PF04773"/>
    </source>
</evidence>
<dbReference type="InterPro" id="IPR012373">
    <property type="entry name" value="Ferrdict_sens_TM"/>
</dbReference>
<accession>A0A1M5HYE5</accession>
<dbReference type="EMBL" id="FQWL01000001">
    <property type="protein sequence ID" value="SHG21041.1"/>
    <property type="molecule type" value="Genomic_DNA"/>
</dbReference>
<dbReference type="STRING" id="570519.SAMN04488116_0300"/>
<dbReference type="Pfam" id="PF04773">
    <property type="entry name" value="FecR"/>
    <property type="match status" value="1"/>
</dbReference>
<dbReference type="RefSeq" id="WP_073176143.1">
    <property type="nucleotide sequence ID" value="NZ_FQWL01000001.1"/>
</dbReference>
<sequence>MDYHEYDLEDFLADPEFRNWVLRPDPASHIFWKKWLAANPSKRKTVLAAKEIILSLKFRSGTNEIGDKDQDELLKSVLGKPNNSIGLKKQKWVTVAFQVAASLVLLIGLSITHKMSTTQEIHPAYKTVKRIVKENLKGQKSRITLPDGSTVFLNNNSRISYASKFGDEREIFLEGEAFFEVKKDPTKPFLVNSRGLITKALGTSFNIKAPLGKKVEVGLVSGKISVASVAQVQEVEIIDDRGGKATFDATQGKLDISSYKDMDFYKWTKRILVFKSASFEEIKETLENWYDVEISVNNLNRRINYTGEFPSESLESVLERMAFVEKFSFEINRGDERSISITFE</sequence>
<dbReference type="Gene3D" id="3.55.50.30">
    <property type="match status" value="1"/>
</dbReference>
<protein>
    <submittedName>
        <fullName evidence="3">FecR family protein</fullName>
    </submittedName>
</protein>
<proteinExistence type="predicted"/>
<dbReference type="Gene3D" id="2.60.120.1440">
    <property type="match status" value="1"/>
</dbReference>
<dbReference type="AlphaFoldDB" id="A0A1M5HYE5"/>
<dbReference type="GO" id="GO:0016989">
    <property type="term" value="F:sigma factor antagonist activity"/>
    <property type="evidence" value="ECO:0007669"/>
    <property type="project" value="TreeGrafter"/>
</dbReference>